<name>A0A9L0S5R4_HORSE</name>
<evidence type="ECO:0000256" key="1">
    <source>
        <dbReference type="SAM" id="MobiDB-lite"/>
    </source>
</evidence>
<gene>
    <name evidence="2" type="primary">FNDC10</name>
</gene>
<reference evidence="2 3" key="1">
    <citation type="journal article" date="2009" name="Science">
        <title>Genome sequence, comparative analysis, and population genetics of the domestic horse.</title>
        <authorList>
            <consortium name="Broad Institute Genome Sequencing Platform"/>
            <consortium name="Broad Institute Whole Genome Assembly Team"/>
            <person name="Wade C.M."/>
            <person name="Giulotto E."/>
            <person name="Sigurdsson S."/>
            <person name="Zoli M."/>
            <person name="Gnerre S."/>
            <person name="Imsland F."/>
            <person name="Lear T.L."/>
            <person name="Adelson D.L."/>
            <person name="Bailey E."/>
            <person name="Bellone R.R."/>
            <person name="Bloecker H."/>
            <person name="Distl O."/>
            <person name="Edgar R.C."/>
            <person name="Garber M."/>
            <person name="Leeb T."/>
            <person name="Mauceli E."/>
            <person name="MacLeod J.N."/>
            <person name="Penedo M.C.T."/>
            <person name="Raison J.M."/>
            <person name="Sharpe T."/>
            <person name="Vogel J."/>
            <person name="Andersson L."/>
            <person name="Antczak D.F."/>
            <person name="Biagi T."/>
            <person name="Binns M.M."/>
            <person name="Chowdhary B.P."/>
            <person name="Coleman S.J."/>
            <person name="Della Valle G."/>
            <person name="Fryc S."/>
            <person name="Guerin G."/>
            <person name="Hasegawa T."/>
            <person name="Hill E.W."/>
            <person name="Jurka J."/>
            <person name="Kiialainen A."/>
            <person name="Lindgren G."/>
            <person name="Liu J."/>
            <person name="Magnani E."/>
            <person name="Mickelson J.R."/>
            <person name="Murray J."/>
            <person name="Nergadze S.G."/>
            <person name="Onofrio R."/>
            <person name="Pedroni S."/>
            <person name="Piras M.F."/>
            <person name="Raudsepp T."/>
            <person name="Rocchi M."/>
            <person name="Roeed K.H."/>
            <person name="Ryder O.A."/>
            <person name="Searle S."/>
            <person name="Skow L."/>
            <person name="Swinburne J.E."/>
            <person name="Syvaenen A.C."/>
            <person name="Tozaki T."/>
            <person name="Valberg S.J."/>
            <person name="Vaudin M."/>
            <person name="White J.R."/>
            <person name="Zody M.C."/>
            <person name="Lander E.S."/>
            <person name="Lindblad-Toh K."/>
        </authorList>
    </citation>
    <scope>NUCLEOTIDE SEQUENCE [LARGE SCALE GENOMIC DNA]</scope>
    <source>
        <strain evidence="2 3">Thoroughbred</strain>
    </source>
</reference>
<feature type="compositionally biased region" description="Basic and acidic residues" evidence="1">
    <location>
        <begin position="171"/>
        <end position="184"/>
    </location>
</feature>
<feature type="region of interest" description="Disordered" evidence="1">
    <location>
        <begin position="160"/>
        <end position="185"/>
    </location>
</feature>
<dbReference type="GeneTree" id="ENSGT00960000189725"/>
<reference evidence="2" key="2">
    <citation type="submission" date="2025-08" db="UniProtKB">
        <authorList>
            <consortium name="Ensembl"/>
        </authorList>
    </citation>
    <scope>IDENTIFICATION</scope>
    <source>
        <strain evidence="2">Thoroughbred</strain>
    </source>
</reference>
<reference evidence="2" key="3">
    <citation type="submission" date="2025-09" db="UniProtKB">
        <authorList>
            <consortium name="Ensembl"/>
        </authorList>
    </citation>
    <scope>IDENTIFICATION</scope>
    <source>
        <strain evidence="2">Thoroughbred</strain>
    </source>
</reference>
<organism evidence="2 3">
    <name type="scientific">Equus caballus</name>
    <name type="common">Horse</name>
    <dbReference type="NCBI Taxonomy" id="9796"/>
    <lineage>
        <taxon>Eukaryota</taxon>
        <taxon>Metazoa</taxon>
        <taxon>Chordata</taxon>
        <taxon>Craniata</taxon>
        <taxon>Vertebrata</taxon>
        <taxon>Euteleostomi</taxon>
        <taxon>Mammalia</taxon>
        <taxon>Eutheria</taxon>
        <taxon>Laurasiatheria</taxon>
        <taxon>Perissodactyla</taxon>
        <taxon>Equidae</taxon>
        <taxon>Equus</taxon>
    </lineage>
</organism>
<sequence>AAAGRLRAAALRRGRPDAAGVGAGGRRALVPLQGAARGPRDGRRAPVLPQPRARLPLPGARLRGARLGRPLAARQRPAQPQRAAAVAPGAGRGAPRARLRAQLLVARRLHALPVRARAAGRLLPRLPAARRARRRALPPVPAAAAAARRACRRLPGARRAGRVRGVRRRASWHEGDRGGHDGGRRLHLRHARGHLPARGLHHREPHAPGLRAPRSAQAALKREAARPPGLCLPHEFVGGHRRSSPLSLPRSCSLLGSPRRACWRRIGHRPAAPGP</sequence>
<evidence type="ECO:0000313" key="2">
    <source>
        <dbReference type="Ensembl" id="ENSECAP00000069498.1"/>
    </source>
</evidence>
<feature type="region of interest" description="Disordered" evidence="1">
    <location>
        <begin position="71"/>
        <end position="93"/>
    </location>
</feature>
<keyword evidence="3" id="KW-1185">Reference proteome</keyword>
<proteinExistence type="predicted"/>
<feature type="region of interest" description="Disordered" evidence="1">
    <location>
        <begin position="199"/>
        <end position="225"/>
    </location>
</feature>
<accession>A0A9L0S5R4</accession>
<evidence type="ECO:0000313" key="3">
    <source>
        <dbReference type="Proteomes" id="UP000002281"/>
    </source>
</evidence>
<dbReference type="Ensembl" id="ENSECAT00000079112.1">
    <property type="protein sequence ID" value="ENSECAP00000069498.1"/>
    <property type="gene ID" value="ENSECAG00000029352.2"/>
</dbReference>
<dbReference type="Proteomes" id="UP000002281">
    <property type="component" value="Chromosome 2"/>
</dbReference>
<feature type="compositionally biased region" description="Basic residues" evidence="1">
    <location>
        <begin position="160"/>
        <end position="170"/>
    </location>
</feature>
<dbReference type="AlphaFoldDB" id="A0A9L0S5R4"/>
<protein>
    <submittedName>
        <fullName evidence="2">Fibronectin type III domain containing 10</fullName>
    </submittedName>
</protein>